<dbReference type="EMBL" id="JAFLNF010000002">
    <property type="protein sequence ID" value="MBO0344339.1"/>
    <property type="molecule type" value="Genomic_DNA"/>
</dbReference>
<keyword evidence="6 7" id="KW-0472">Membrane</keyword>
<dbReference type="GO" id="GO:0005886">
    <property type="term" value="C:plasma membrane"/>
    <property type="evidence" value="ECO:0007669"/>
    <property type="project" value="UniProtKB-SubCell"/>
</dbReference>
<comment type="similarity">
    <text evidence="7">Belongs to the binding-protein-dependent transport system permease family.</text>
</comment>
<evidence type="ECO:0000313" key="9">
    <source>
        <dbReference type="EMBL" id="MBO0344339.1"/>
    </source>
</evidence>
<dbReference type="InterPro" id="IPR050366">
    <property type="entry name" value="BP-dependent_transpt_permease"/>
</dbReference>
<protein>
    <submittedName>
        <fullName evidence="9">ABC transporter permease</fullName>
    </submittedName>
</protein>
<keyword evidence="10" id="KW-1185">Reference proteome</keyword>
<evidence type="ECO:0000313" key="10">
    <source>
        <dbReference type="Proteomes" id="UP000664779"/>
    </source>
</evidence>
<feature type="transmembrane region" description="Helical" evidence="7">
    <location>
        <begin position="253"/>
        <end position="276"/>
    </location>
</feature>
<keyword evidence="3" id="KW-1003">Cell membrane</keyword>
<evidence type="ECO:0000256" key="6">
    <source>
        <dbReference type="ARBA" id="ARBA00023136"/>
    </source>
</evidence>
<evidence type="ECO:0000256" key="2">
    <source>
        <dbReference type="ARBA" id="ARBA00022448"/>
    </source>
</evidence>
<dbReference type="Proteomes" id="UP000664779">
    <property type="component" value="Unassembled WGS sequence"/>
</dbReference>
<gene>
    <name evidence="9" type="ORF">J0X15_03810</name>
</gene>
<dbReference type="InterPro" id="IPR000515">
    <property type="entry name" value="MetI-like"/>
</dbReference>
<feature type="domain" description="ABC transmembrane type-1" evidence="8">
    <location>
        <begin position="87"/>
        <end position="276"/>
    </location>
</feature>
<comment type="caution">
    <text evidence="9">The sequence shown here is derived from an EMBL/GenBank/DDBJ whole genome shotgun (WGS) entry which is preliminary data.</text>
</comment>
<evidence type="ECO:0000256" key="5">
    <source>
        <dbReference type="ARBA" id="ARBA00022989"/>
    </source>
</evidence>
<accession>A0A939EKP4</accession>
<feature type="transmembrane region" description="Helical" evidence="7">
    <location>
        <begin position="205"/>
        <end position="233"/>
    </location>
</feature>
<comment type="subcellular location">
    <subcellularLocation>
        <location evidence="1 7">Cell membrane</location>
        <topology evidence="1 7">Multi-pass membrane protein</topology>
    </subcellularLocation>
</comment>
<keyword evidence="5 7" id="KW-1133">Transmembrane helix</keyword>
<proteinExistence type="inferred from homology"/>
<dbReference type="CDD" id="cd06261">
    <property type="entry name" value="TM_PBP2"/>
    <property type="match status" value="1"/>
</dbReference>
<name>A0A939EKP4_9HYPH</name>
<feature type="transmembrane region" description="Helical" evidence="7">
    <location>
        <begin position="126"/>
        <end position="159"/>
    </location>
</feature>
<dbReference type="InterPro" id="IPR035906">
    <property type="entry name" value="MetI-like_sf"/>
</dbReference>
<dbReference type="PANTHER" id="PTHR43386:SF26">
    <property type="entry name" value="ABC TRANSPORTER PERMEASE PROTEIN"/>
    <property type="match status" value="1"/>
</dbReference>
<keyword evidence="4 7" id="KW-0812">Transmembrane</keyword>
<feature type="transmembrane region" description="Helical" evidence="7">
    <location>
        <begin position="20"/>
        <end position="43"/>
    </location>
</feature>
<organism evidence="9 10">
    <name type="scientific">Roseibium limicola</name>
    <dbReference type="NCBI Taxonomy" id="2816037"/>
    <lineage>
        <taxon>Bacteria</taxon>
        <taxon>Pseudomonadati</taxon>
        <taxon>Pseudomonadota</taxon>
        <taxon>Alphaproteobacteria</taxon>
        <taxon>Hyphomicrobiales</taxon>
        <taxon>Stappiaceae</taxon>
        <taxon>Roseibium</taxon>
    </lineage>
</organism>
<evidence type="ECO:0000256" key="7">
    <source>
        <dbReference type="RuleBase" id="RU363032"/>
    </source>
</evidence>
<evidence type="ECO:0000256" key="1">
    <source>
        <dbReference type="ARBA" id="ARBA00004651"/>
    </source>
</evidence>
<dbReference type="Pfam" id="PF12911">
    <property type="entry name" value="OppC_N"/>
    <property type="match status" value="1"/>
</dbReference>
<dbReference type="PROSITE" id="PS50928">
    <property type="entry name" value="ABC_TM1"/>
    <property type="match status" value="1"/>
</dbReference>
<dbReference type="PANTHER" id="PTHR43386">
    <property type="entry name" value="OLIGOPEPTIDE TRANSPORT SYSTEM PERMEASE PROTEIN APPC"/>
    <property type="match status" value="1"/>
</dbReference>
<evidence type="ECO:0000256" key="3">
    <source>
        <dbReference type="ARBA" id="ARBA00022475"/>
    </source>
</evidence>
<dbReference type="SUPFAM" id="SSF161098">
    <property type="entry name" value="MetI-like"/>
    <property type="match status" value="1"/>
</dbReference>
<dbReference type="GO" id="GO:0055085">
    <property type="term" value="P:transmembrane transport"/>
    <property type="evidence" value="ECO:0007669"/>
    <property type="project" value="InterPro"/>
</dbReference>
<evidence type="ECO:0000256" key="4">
    <source>
        <dbReference type="ARBA" id="ARBA00022692"/>
    </source>
</evidence>
<dbReference type="Pfam" id="PF00528">
    <property type="entry name" value="BPD_transp_1"/>
    <property type="match status" value="1"/>
</dbReference>
<dbReference type="Gene3D" id="1.10.3720.10">
    <property type="entry name" value="MetI-like"/>
    <property type="match status" value="1"/>
</dbReference>
<sequence>MMKLLKTLREAFFPKSAKGIPVGVFVAIVAVLVLVAILAPLLAPVGPNTQNLMGRLKPPGTVARGTMFILGSDELGRDLLSRLIYGARVSLSVAFLSVVLSGCLGTVLGMAAGYKRGWVETIIMRVVDIFLSIPAILLAIITVAVLGPGFINVILVLALTRWPRYARVAYGQTLAVANMPYVRLSKAMGASWIRILGLHILPNIIAALSVVATLEFGLMVLFEAGLSFLGLGVQPPMASWGAMLSVGRNYVSNAWWIATFPGICLFLLVLSVNLIGDRLSEYLNPKSR</sequence>
<evidence type="ECO:0000259" key="8">
    <source>
        <dbReference type="PROSITE" id="PS50928"/>
    </source>
</evidence>
<dbReference type="RefSeq" id="WP_206938360.1">
    <property type="nucleotide sequence ID" value="NZ_JAFLNF010000002.1"/>
</dbReference>
<dbReference type="AlphaFoldDB" id="A0A939EKP4"/>
<keyword evidence="2 7" id="KW-0813">Transport</keyword>
<dbReference type="InterPro" id="IPR025966">
    <property type="entry name" value="OppC_N"/>
</dbReference>
<reference evidence="9" key="1">
    <citation type="submission" date="2021-03" db="EMBL/GenBank/DDBJ databases">
        <title>Roseibium sp. CAU 1637 isolated from Incheon.</title>
        <authorList>
            <person name="Kim W."/>
        </authorList>
    </citation>
    <scope>NUCLEOTIDE SEQUENCE</scope>
    <source>
        <strain evidence="9">CAU 1637</strain>
    </source>
</reference>
<feature type="transmembrane region" description="Helical" evidence="7">
    <location>
        <begin position="89"/>
        <end position="114"/>
    </location>
</feature>